<reference evidence="5" key="1">
    <citation type="journal article" date="2019" name="Int. J. Syst. Evol. Microbiol.">
        <title>The Global Catalogue of Microorganisms (GCM) 10K type strain sequencing project: providing services to taxonomists for standard genome sequencing and annotation.</title>
        <authorList>
            <consortium name="The Broad Institute Genomics Platform"/>
            <consortium name="The Broad Institute Genome Sequencing Center for Infectious Disease"/>
            <person name="Wu L."/>
            <person name="Ma J."/>
        </authorList>
    </citation>
    <scope>NUCLEOTIDE SEQUENCE [LARGE SCALE GENOMIC DNA]</scope>
    <source>
        <strain evidence="5">JCM 11756</strain>
    </source>
</reference>
<evidence type="ECO:0000259" key="3">
    <source>
        <dbReference type="Pfam" id="PF20434"/>
    </source>
</evidence>
<proteinExistence type="predicted"/>
<accession>A0ABP4JP14</accession>
<dbReference type="InterPro" id="IPR050300">
    <property type="entry name" value="GDXG_lipolytic_enzyme"/>
</dbReference>
<dbReference type="PANTHER" id="PTHR48081">
    <property type="entry name" value="AB HYDROLASE SUPERFAMILY PROTEIN C4A8.06C"/>
    <property type="match status" value="1"/>
</dbReference>
<evidence type="ECO:0000256" key="1">
    <source>
        <dbReference type="ARBA" id="ARBA00022801"/>
    </source>
</evidence>
<protein>
    <recommendedName>
        <fullName evidence="3">BD-FAE-like domain-containing protein</fullName>
    </recommendedName>
</protein>
<keyword evidence="2" id="KW-0732">Signal</keyword>
<dbReference type="InterPro" id="IPR029058">
    <property type="entry name" value="AB_hydrolase_fold"/>
</dbReference>
<feature type="domain" description="BD-FAE-like" evidence="3">
    <location>
        <begin position="57"/>
        <end position="161"/>
    </location>
</feature>
<organism evidence="4 5">
    <name type="scientific">Streptomyces thermospinosisporus</name>
    <dbReference type="NCBI Taxonomy" id="161482"/>
    <lineage>
        <taxon>Bacteria</taxon>
        <taxon>Bacillati</taxon>
        <taxon>Actinomycetota</taxon>
        <taxon>Actinomycetes</taxon>
        <taxon>Kitasatosporales</taxon>
        <taxon>Streptomycetaceae</taxon>
        <taxon>Streptomyces</taxon>
    </lineage>
</organism>
<dbReference type="Gene3D" id="3.40.50.1820">
    <property type="entry name" value="alpha/beta hydrolase"/>
    <property type="match status" value="1"/>
</dbReference>
<keyword evidence="1" id="KW-0378">Hydrolase</keyword>
<dbReference type="RefSeq" id="WP_344013908.1">
    <property type="nucleotide sequence ID" value="NZ_BAAAIZ010000046.1"/>
</dbReference>
<dbReference type="InterPro" id="IPR049492">
    <property type="entry name" value="BD-FAE-like_dom"/>
</dbReference>
<gene>
    <name evidence="4" type="ORF">GCM10009601_34200</name>
</gene>
<evidence type="ECO:0000313" key="5">
    <source>
        <dbReference type="Proteomes" id="UP001500973"/>
    </source>
</evidence>
<feature type="signal peptide" evidence="2">
    <location>
        <begin position="1"/>
        <end position="20"/>
    </location>
</feature>
<keyword evidence="5" id="KW-1185">Reference proteome</keyword>
<dbReference type="Proteomes" id="UP001500973">
    <property type="component" value="Unassembled WGS sequence"/>
</dbReference>
<evidence type="ECO:0000256" key="2">
    <source>
        <dbReference type="SAM" id="SignalP"/>
    </source>
</evidence>
<sequence length="305" mass="33117">MRRILLPALTVALTGAGALSTIMSPAPDNGGPHTTPAVQAASINSAHRYGDHPRQTLDVRWNKSNSGPKPVLVLIHGGYWYHQTDWSSWAERFAAEGFQVFAVKYRLNFDAGWPAQRDDIADAVAWIRSHAAEFDADPNRVVLLGSSAGGQLATDAATRGSNALKLKGVVALSPVASPYRAWNDGNNSTNAKKRKLRDNTVLLARCHPDAKDTSTSHHPSCWGTWRSMVSKNWVDPGDASMYLVHSEDDFVPPSHSTDLEATAEAKGVPDNRIQTRIVPGSAHGGSLLNEPGVYDRIVDWLRSKA</sequence>
<evidence type="ECO:0000313" key="4">
    <source>
        <dbReference type="EMBL" id="GAA1426078.1"/>
    </source>
</evidence>
<name>A0ABP4JP14_9ACTN</name>
<feature type="chain" id="PRO_5047476060" description="BD-FAE-like domain-containing protein" evidence="2">
    <location>
        <begin position="21"/>
        <end position="305"/>
    </location>
</feature>
<dbReference type="Pfam" id="PF20434">
    <property type="entry name" value="BD-FAE"/>
    <property type="match status" value="1"/>
</dbReference>
<dbReference type="SUPFAM" id="SSF53474">
    <property type="entry name" value="alpha/beta-Hydrolases"/>
    <property type="match status" value="1"/>
</dbReference>
<dbReference type="EMBL" id="BAAAIZ010000046">
    <property type="protein sequence ID" value="GAA1426078.1"/>
    <property type="molecule type" value="Genomic_DNA"/>
</dbReference>
<comment type="caution">
    <text evidence="4">The sequence shown here is derived from an EMBL/GenBank/DDBJ whole genome shotgun (WGS) entry which is preliminary data.</text>
</comment>